<dbReference type="Proteomes" id="UP000255082">
    <property type="component" value="Unassembled WGS sequence"/>
</dbReference>
<name>A0A379X4L1_9NOCA</name>
<dbReference type="OrthoDB" id="10000472at2"/>
<protein>
    <submittedName>
        <fullName evidence="2">Uncharacterized protein</fullName>
    </submittedName>
</protein>
<dbReference type="AlphaFoldDB" id="A0A379X4L1"/>
<evidence type="ECO:0000313" key="3">
    <source>
        <dbReference type="Proteomes" id="UP000255082"/>
    </source>
</evidence>
<sequence length="157" mass="15839">MIAAPPAVRRAGIARLLVVLAVLAGIVAIQNAHCATGSAMTMSPTMTATPVAAVGSDSGGDMPHHGIDPVTHSGPRDTVTAAALTPRTNADPGTPALACDIAMACLAVSLALLVALALVHPALIRSPHRLPLPLRARRPASAPPRPPSLSALCVLRT</sequence>
<dbReference type="RefSeq" id="WP_128145821.1">
    <property type="nucleotide sequence ID" value="NZ_JAJFOE010000004.1"/>
</dbReference>
<keyword evidence="1" id="KW-0812">Transmembrane</keyword>
<keyword evidence="1" id="KW-0472">Membrane</keyword>
<evidence type="ECO:0000256" key="1">
    <source>
        <dbReference type="SAM" id="Phobius"/>
    </source>
</evidence>
<proteinExistence type="predicted"/>
<gene>
    <name evidence="2" type="ORF">NCTC13184_07292</name>
</gene>
<organism evidence="2 3">
    <name type="scientific">Nocardia africana</name>
    <dbReference type="NCBI Taxonomy" id="134964"/>
    <lineage>
        <taxon>Bacteria</taxon>
        <taxon>Bacillati</taxon>
        <taxon>Actinomycetota</taxon>
        <taxon>Actinomycetes</taxon>
        <taxon>Mycobacteriales</taxon>
        <taxon>Nocardiaceae</taxon>
        <taxon>Nocardia</taxon>
    </lineage>
</organism>
<reference evidence="2 3" key="1">
    <citation type="submission" date="2018-06" db="EMBL/GenBank/DDBJ databases">
        <authorList>
            <consortium name="Pathogen Informatics"/>
            <person name="Doyle S."/>
        </authorList>
    </citation>
    <scope>NUCLEOTIDE SEQUENCE [LARGE SCALE GENOMIC DNA]</scope>
    <source>
        <strain evidence="2 3">NCTC13184</strain>
    </source>
</reference>
<evidence type="ECO:0000313" key="2">
    <source>
        <dbReference type="EMBL" id="SUH71836.1"/>
    </source>
</evidence>
<keyword evidence="1" id="KW-1133">Transmembrane helix</keyword>
<dbReference type="EMBL" id="UGRU01000002">
    <property type="protein sequence ID" value="SUH71836.1"/>
    <property type="molecule type" value="Genomic_DNA"/>
</dbReference>
<accession>A0A379X4L1</accession>
<feature type="transmembrane region" description="Helical" evidence="1">
    <location>
        <begin position="101"/>
        <end position="124"/>
    </location>
</feature>